<proteinExistence type="inferred from homology"/>
<dbReference type="Gene3D" id="3.30.497.10">
    <property type="entry name" value="Antithrombin, subunit I, domain 2"/>
    <property type="match status" value="1"/>
</dbReference>
<dbReference type="AlphaFoldDB" id="A0A8B9P854"/>
<reference evidence="5" key="1">
    <citation type="submission" date="2025-08" db="UniProtKB">
        <authorList>
            <consortium name="Ensembl"/>
        </authorList>
    </citation>
    <scope>IDENTIFICATION</scope>
</reference>
<feature type="chain" id="PRO_5034365730" evidence="3">
    <location>
        <begin position="17"/>
        <end position="578"/>
    </location>
</feature>
<dbReference type="PANTHER" id="PTHR11461:SF159">
    <property type="entry name" value="PLASMA PROTEASE C1 INHIBITOR"/>
    <property type="match status" value="1"/>
</dbReference>
<dbReference type="InterPro" id="IPR023796">
    <property type="entry name" value="Serpin_dom"/>
</dbReference>
<comment type="similarity">
    <text evidence="1">Belongs to the serpin family.</text>
</comment>
<dbReference type="Proteomes" id="UP000694424">
    <property type="component" value="Unplaced"/>
</dbReference>
<feature type="compositionally biased region" description="Low complexity" evidence="2">
    <location>
        <begin position="168"/>
        <end position="179"/>
    </location>
</feature>
<feature type="domain" description="Serpin" evidence="4">
    <location>
        <begin position="228"/>
        <end position="576"/>
    </location>
</feature>
<feature type="signal peptide" evidence="3">
    <location>
        <begin position="1"/>
        <end position="16"/>
    </location>
</feature>
<accession>A0A8B9P854</accession>
<evidence type="ECO:0000256" key="2">
    <source>
        <dbReference type="SAM" id="MobiDB-lite"/>
    </source>
</evidence>
<protein>
    <submittedName>
        <fullName evidence="5">Serpin family G member 1</fullName>
    </submittedName>
</protein>
<feature type="region of interest" description="Disordered" evidence="2">
    <location>
        <begin position="141"/>
        <end position="211"/>
    </location>
</feature>
<dbReference type="SUPFAM" id="SSF56574">
    <property type="entry name" value="Serpins"/>
    <property type="match status" value="1"/>
</dbReference>
<evidence type="ECO:0000313" key="6">
    <source>
        <dbReference type="Proteomes" id="UP000694424"/>
    </source>
</evidence>
<evidence type="ECO:0000256" key="3">
    <source>
        <dbReference type="SAM" id="SignalP"/>
    </source>
</evidence>
<evidence type="ECO:0000256" key="1">
    <source>
        <dbReference type="RuleBase" id="RU000411"/>
    </source>
</evidence>
<reference evidence="5" key="2">
    <citation type="submission" date="2025-09" db="UniProtKB">
        <authorList>
            <consortium name="Ensembl"/>
        </authorList>
    </citation>
    <scope>IDENTIFICATION</scope>
</reference>
<keyword evidence="3" id="KW-0732">Signal</keyword>
<dbReference type="Pfam" id="PF00079">
    <property type="entry name" value="Serpin"/>
    <property type="match status" value="1"/>
</dbReference>
<dbReference type="SMART" id="SM00093">
    <property type="entry name" value="SERPIN"/>
    <property type="match status" value="1"/>
</dbReference>
<evidence type="ECO:0000259" key="4">
    <source>
        <dbReference type="SMART" id="SM00093"/>
    </source>
</evidence>
<organism evidence="5 6">
    <name type="scientific">Apteryx owenii</name>
    <name type="common">Little spotted kiwi</name>
    <dbReference type="NCBI Taxonomy" id="8824"/>
    <lineage>
        <taxon>Eukaryota</taxon>
        <taxon>Metazoa</taxon>
        <taxon>Chordata</taxon>
        <taxon>Craniata</taxon>
        <taxon>Vertebrata</taxon>
        <taxon>Euteleostomi</taxon>
        <taxon>Archelosauria</taxon>
        <taxon>Archosauria</taxon>
        <taxon>Dinosauria</taxon>
        <taxon>Saurischia</taxon>
        <taxon>Theropoda</taxon>
        <taxon>Coelurosauria</taxon>
        <taxon>Aves</taxon>
        <taxon>Palaeognathae</taxon>
        <taxon>Apterygiformes</taxon>
        <taxon>Apterygidae</taxon>
        <taxon>Apteryx</taxon>
    </lineage>
</organism>
<sequence length="578" mass="60851">MKFWLPLVCLAAVAVASVTPLVPHPADRPNAEGDAGTMSPPLPSTDAHPGVVPSLAAALNIMESPSPGTEGDVGMMSPPLPGTSAHPEVVPSLAATLNIMESPSLGTEGDTGTISPPLPGTDAHPEVVPSLAAALNVTESPSLGTEVATGPASTHPSLTEPEGPPEDAGTPTSGTTATPMPVTTEGPTSAPGTTAPLCPGDEEPAEACGAPTGAQTAAVAEALSTFALRFYQRMAEAAEPDSNLLFSPINVALGLSHLLLGARGETRERLAAVLAYPPELPCVHRSLRQLTKSPGLLSASQIFHHKELHLTARFLNESRRFYEARPRVLSGNESLDLLHINKWVREATQGRLPRLLDELPPDPRLVLLSAVYFQGKWKTPFQAKDTMPQPFRRPGRPPVLIPTMMSKKYPVASFSEPSLRAQVGRLQLSQGLSLVVVLPQGAPGALGELERALSPAAFLALLHKAAAVPPRATVLALPRFRLDLSQDVVAVIHEMDYGLFLDAELCGLARGQAVAVDTAQHRAVLALDEAGVEAAGAMATSLARTAHVLEALRPFLFVLWDDARGFPLFMGRLSDPQP</sequence>
<dbReference type="InterPro" id="IPR000215">
    <property type="entry name" value="Serpin_fam"/>
</dbReference>
<dbReference type="Gene3D" id="2.30.39.10">
    <property type="entry name" value="Alpha-1-antitrypsin, domain 1"/>
    <property type="match status" value="1"/>
</dbReference>
<dbReference type="InterPro" id="IPR042178">
    <property type="entry name" value="Serpin_sf_1"/>
</dbReference>
<keyword evidence="6" id="KW-1185">Reference proteome</keyword>
<dbReference type="InterPro" id="IPR042185">
    <property type="entry name" value="Serpin_sf_2"/>
</dbReference>
<dbReference type="GO" id="GO:0005615">
    <property type="term" value="C:extracellular space"/>
    <property type="evidence" value="ECO:0007669"/>
    <property type="project" value="InterPro"/>
</dbReference>
<dbReference type="PANTHER" id="PTHR11461">
    <property type="entry name" value="SERINE PROTEASE INHIBITOR, SERPIN"/>
    <property type="match status" value="1"/>
</dbReference>
<dbReference type="GO" id="GO:0004867">
    <property type="term" value="F:serine-type endopeptidase inhibitor activity"/>
    <property type="evidence" value="ECO:0007669"/>
    <property type="project" value="InterPro"/>
</dbReference>
<dbReference type="InterPro" id="IPR036186">
    <property type="entry name" value="Serpin_sf"/>
</dbReference>
<name>A0A8B9P854_APTOW</name>
<dbReference type="Ensembl" id="ENSAOWT00000009336.1">
    <property type="protein sequence ID" value="ENSAOWP00000008247.1"/>
    <property type="gene ID" value="ENSAOWG00000005658.1"/>
</dbReference>
<evidence type="ECO:0000313" key="5">
    <source>
        <dbReference type="Ensembl" id="ENSAOWP00000008247.1"/>
    </source>
</evidence>